<comment type="caution">
    <text evidence="9">The sequence shown here is derived from an EMBL/GenBank/DDBJ whole genome shotgun (WGS) entry which is preliminary data.</text>
</comment>
<sequence length="387" mass="42346">MAFLSRVVSFGLASALFAGWGSAEILYAGVNSAGGEFAQQNIPGAFGIDYQFINQSAIDFFFASGANTIRVPFLLERMCPLETGLGSTLNETYFKAFQDAVTYITMNGGYAILDAHNYMRYNDPSMQPQSGSIIGNSTDSKASTTENLAAFWSEVAKRFVRNPNVIFGIMNEPHDMPTELVLTNDQAMIDAIRNAGAQQLILVPGNGFTGAQRWLNSTCEGCKPNAEVLTAIQDPLNNFAFDMHLYFDNDTSGTHEECTQAAPTNIIPATTWLRENNYTAFLSEFGAGGNNPCFQTLNNTIKWMEQNPQFIGWTYWAAGPLWGDYFLSVEPGIGVQSNTTWPIVLEPHIRSYSPMVRCGVSESRRVEGVSGVIKALEGCLGLTLPGF</sequence>
<comment type="similarity">
    <text evidence="2 6">Belongs to the glycosyl hydrolase 5 (cellulase A) family.</text>
</comment>
<dbReference type="PANTHER" id="PTHR34142:SF1">
    <property type="entry name" value="GLYCOSIDE HYDROLASE FAMILY 5 DOMAIN-CONTAINING PROTEIN"/>
    <property type="match status" value="1"/>
</dbReference>
<evidence type="ECO:0000256" key="4">
    <source>
        <dbReference type="ARBA" id="ARBA00022801"/>
    </source>
</evidence>
<keyword evidence="5 6" id="KW-0326">Glycosidase</keyword>
<name>A0A9P4QPX7_9PLEO</name>
<dbReference type="AlphaFoldDB" id="A0A9P4QPX7"/>
<accession>A0A9P4QPX7</accession>
<dbReference type="InterPro" id="IPR001547">
    <property type="entry name" value="Glyco_hydro_5"/>
</dbReference>
<feature type="chain" id="PRO_5040156638" description="cellulase" evidence="7">
    <location>
        <begin position="24"/>
        <end position="387"/>
    </location>
</feature>
<keyword evidence="10" id="KW-1185">Reference proteome</keyword>
<feature type="signal peptide" evidence="7">
    <location>
        <begin position="1"/>
        <end position="23"/>
    </location>
</feature>
<proteinExistence type="inferred from homology"/>
<evidence type="ECO:0000313" key="9">
    <source>
        <dbReference type="EMBL" id="KAF2731522.1"/>
    </source>
</evidence>
<dbReference type="PANTHER" id="PTHR34142">
    <property type="entry name" value="ENDO-BETA-1,4-GLUCANASE A"/>
    <property type="match status" value="1"/>
</dbReference>
<organism evidence="9 10">
    <name type="scientific">Polyplosphaeria fusca</name>
    <dbReference type="NCBI Taxonomy" id="682080"/>
    <lineage>
        <taxon>Eukaryota</taxon>
        <taxon>Fungi</taxon>
        <taxon>Dikarya</taxon>
        <taxon>Ascomycota</taxon>
        <taxon>Pezizomycotina</taxon>
        <taxon>Dothideomycetes</taxon>
        <taxon>Pleosporomycetidae</taxon>
        <taxon>Pleosporales</taxon>
        <taxon>Tetraplosphaeriaceae</taxon>
        <taxon>Polyplosphaeria</taxon>
    </lineage>
</organism>
<dbReference type="GO" id="GO:0009251">
    <property type="term" value="P:glucan catabolic process"/>
    <property type="evidence" value="ECO:0007669"/>
    <property type="project" value="TreeGrafter"/>
</dbReference>
<feature type="domain" description="Glycoside hydrolase family 5" evidence="8">
    <location>
        <begin position="31"/>
        <end position="319"/>
    </location>
</feature>
<dbReference type="Pfam" id="PF00150">
    <property type="entry name" value="Cellulase"/>
    <property type="match status" value="1"/>
</dbReference>
<dbReference type="EMBL" id="ML996194">
    <property type="protein sequence ID" value="KAF2731522.1"/>
    <property type="molecule type" value="Genomic_DNA"/>
</dbReference>
<dbReference type="InterPro" id="IPR018087">
    <property type="entry name" value="Glyco_hydro_5_CS"/>
</dbReference>
<dbReference type="EC" id="3.2.1.4" evidence="3"/>
<gene>
    <name evidence="9" type="ORF">EJ04DRAFT_498578</name>
</gene>
<dbReference type="PROSITE" id="PS00659">
    <property type="entry name" value="GLYCOSYL_HYDROL_F5"/>
    <property type="match status" value="1"/>
</dbReference>
<dbReference type="Gene3D" id="3.20.20.80">
    <property type="entry name" value="Glycosidases"/>
    <property type="match status" value="1"/>
</dbReference>
<dbReference type="GO" id="GO:0008810">
    <property type="term" value="F:cellulase activity"/>
    <property type="evidence" value="ECO:0007669"/>
    <property type="project" value="UniProtKB-EC"/>
</dbReference>
<evidence type="ECO:0000256" key="7">
    <source>
        <dbReference type="SAM" id="SignalP"/>
    </source>
</evidence>
<evidence type="ECO:0000256" key="2">
    <source>
        <dbReference type="ARBA" id="ARBA00005641"/>
    </source>
</evidence>
<evidence type="ECO:0000256" key="6">
    <source>
        <dbReference type="RuleBase" id="RU361153"/>
    </source>
</evidence>
<keyword evidence="7" id="KW-0732">Signal</keyword>
<evidence type="ECO:0000256" key="5">
    <source>
        <dbReference type="ARBA" id="ARBA00023295"/>
    </source>
</evidence>
<reference evidence="9" key="1">
    <citation type="journal article" date="2020" name="Stud. Mycol.">
        <title>101 Dothideomycetes genomes: a test case for predicting lifestyles and emergence of pathogens.</title>
        <authorList>
            <person name="Haridas S."/>
            <person name="Albert R."/>
            <person name="Binder M."/>
            <person name="Bloem J."/>
            <person name="Labutti K."/>
            <person name="Salamov A."/>
            <person name="Andreopoulos B."/>
            <person name="Baker S."/>
            <person name="Barry K."/>
            <person name="Bills G."/>
            <person name="Bluhm B."/>
            <person name="Cannon C."/>
            <person name="Castanera R."/>
            <person name="Culley D."/>
            <person name="Daum C."/>
            <person name="Ezra D."/>
            <person name="Gonzalez J."/>
            <person name="Henrissat B."/>
            <person name="Kuo A."/>
            <person name="Liang C."/>
            <person name="Lipzen A."/>
            <person name="Lutzoni F."/>
            <person name="Magnuson J."/>
            <person name="Mondo S."/>
            <person name="Nolan M."/>
            <person name="Ohm R."/>
            <person name="Pangilinan J."/>
            <person name="Park H.-J."/>
            <person name="Ramirez L."/>
            <person name="Alfaro M."/>
            <person name="Sun H."/>
            <person name="Tritt A."/>
            <person name="Yoshinaga Y."/>
            <person name="Zwiers L.-H."/>
            <person name="Turgeon B."/>
            <person name="Goodwin S."/>
            <person name="Spatafora J."/>
            <person name="Crous P."/>
            <person name="Grigoriev I."/>
        </authorList>
    </citation>
    <scope>NUCLEOTIDE SEQUENCE</scope>
    <source>
        <strain evidence="9">CBS 125425</strain>
    </source>
</reference>
<evidence type="ECO:0000256" key="1">
    <source>
        <dbReference type="ARBA" id="ARBA00000966"/>
    </source>
</evidence>
<evidence type="ECO:0000259" key="8">
    <source>
        <dbReference type="Pfam" id="PF00150"/>
    </source>
</evidence>
<evidence type="ECO:0000256" key="3">
    <source>
        <dbReference type="ARBA" id="ARBA00012601"/>
    </source>
</evidence>
<protein>
    <recommendedName>
        <fullName evidence="3">cellulase</fullName>
        <ecNumber evidence="3">3.2.1.4</ecNumber>
    </recommendedName>
</protein>
<dbReference type="Proteomes" id="UP000799444">
    <property type="component" value="Unassembled WGS sequence"/>
</dbReference>
<dbReference type="OrthoDB" id="5823761at2759"/>
<dbReference type="InterPro" id="IPR017853">
    <property type="entry name" value="GH"/>
</dbReference>
<keyword evidence="4 6" id="KW-0378">Hydrolase</keyword>
<dbReference type="SUPFAM" id="SSF51445">
    <property type="entry name" value="(Trans)glycosidases"/>
    <property type="match status" value="1"/>
</dbReference>
<comment type="catalytic activity">
    <reaction evidence="1">
        <text>Endohydrolysis of (1-&gt;4)-beta-D-glucosidic linkages in cellulose, lichenin and cereal beta-D-glucans.</text>
        <dbReference type="EC" id="3.2.1.4"/>
    </reaction>
</comment>
<evidence type="ECO:0000313" key="10">
    <source>
        <dbReference type="Proteomes" id="UP000799444"/>
    </source>
</evidence>